<name>A0A1Y2IN49_TRAC3</name>
<protein>
    <recommendedName>
        <fullName evidence="2">BTB domain-containing protein</fullName>
    </recommendedName>
</protein>
<evidence type="ECO:0000313" key="4">
    <source>
        <dbReference type="Proteomes" id="UP000193067"/>
    </source>
</evidence>
<dbReference type="SUPFAM" id="SSF54695">
    <property type="entry name" value="POZ domain"/>
    <property type="match status" value="1"/>
</dbReference>
<feature type="region of interest" description="Disordered" evidence="1">
    <location>
        <begin position="1"/>
        <end position="27"/>
    </location>
</feature>
<accession>A0A1Y2IN49</accession>
<sequence length="348" mass="38452">MRTPTPTPRQKKTNTRSSTAAISEPLAKRPRLVLDEDPALLDADADPEIVFVGMRRMGPAPFNSPHADLTIRTLTDTTFMVHRSILAAASPVLAAKIASVAKNSTARQDTVVGQDFSELCEIALPESDFVVETLLRFIYPLPDPVLLDLDDLVDVYVAATERYSIAYATAALQRALSSPRFLDQDPVRVYAIAQRFALEELAKDATRSALKHPSDWPNYEEFRNMSADHYHSLLTTHRRIAREAAVCVASPFLFQRARPVMLANMSSRASVCSKSFTCWWEKYVERAKPVLLDTPTSDKVCSPAFVAGLATHIACQSCREALLTTVLPNGYIQLVKEALDALPAQHGL</sequence>
<dbReference type="InterPro" id="IPR011333">
    <property type="entry name" value="SKP1/BTB/POZ_sf"/>
</dbReference>
<dbReference type="Gene3D" id="3.30.710.10">
    <property type="entry name" value="Potassium Channel Kv1.1, Chain A"/>
    <property type="match status" value="1"/>
</dbReference>
<evidence type="ECO:0000313" key="3">
    <source>
        <dbReference type="EMBL" id="OSD02539.1"/>
    </source>
</evidence>
<dbReference type="AlphaFoldDB" id="A0A1Y2IN49"/>
<proteinExistence type="predicted"/>
<organism evidence="3 4">
    <name type="scientific">Trametes coccinea (strain BRFM310)</name>
    <name type="common">Pycnoporus coccineus</name>
    <dbReference type="NCBI Taxonomy" id="1353009"/>
    <lineage>
        <taxon>Eukaryota</taxon>
        <taxon>Fungi</taxon>
        <taxon>Dikarya</taxon>
        <taxon>Basidiomycota</taxon>
        <taxon>Agaricomycotina</taxon>
        <taxon>Agaricomycetes</taxon>
        <taxon>Polyporales</taxon>
        <taxon>Polyporaceae</taxon>
        <taxon>Trametes</taxon>
    </lineage>
</organism>
<dbReference type="PANTHER" id="PTHR24413">
    <property type="entry name" value="SPECKLE-TYPE POZ PROTEIN"/>
    <property type="match status" value="1"/>
</dbReference>
<reference evidence="3 4" key="1">
    <citation type="journal article" date="2015" name="Biotechnol. Biofuels">
        <title>Enhanced degradation of softwood versus hardwood by the white-rot fungus Pycnoporus coccineus.</title>
        <authorList>
            <person name="Couturier M."/>
            <person name="Navarro D."/>
            <person name="Chevret D."/>
            <person name="Henrissat B."/>
            <person name="Piumi F."/>
            <person name="Ruiz-Duenas F.J."/>
            <person name="Martinez A.T."/>
            <person name="Grigoriev I.V."/>
            <person name="Riley R."/>
            <person name="Lipzen A."/>
            <person name="Berrin J.G."/>
            <person name="Master E.R."/>
            <person name="Rosso M.N."/>
        </authorList>
    </citation>
    <scope>NUCLEOTIDE SEQUENCE [LARGE SCALE GENOMIC DNA]</scope>
    <source>
        <strain evidence="3 4">BRFM310</strain>
    </source>
</reference>
<dbReference type="PROSITE" id="PS50097">
    <property type="entry name" value="BTB"/>
    <property type="match status" value="1"/>
</dbReference>
<dbReference type="CDD" id="cd18186">
    <property type="entry name" value="BTB_POZ_ZBTB_KLHL-like"/>
    <property type="match status" value="1"/>
</dbReference>
<dbReference type="EMBL" id="KZ084104">
    <property type="protein sequence ID" value="OSD02539.1"/>
    <property type="molecule type" value="Genomic_DNA"/>
</dbReference>
<dbReference type="OrthoDB" id="2747634at2759"/>
<keyword evidence="4" id="KW-1185">Reference proteome</keyword>
<dbReference type="InterPro" id="IPR000210">
    <property type="entry name" value="BTB/POZ_dom"/>
</dbReference>
<dbReference type="Pfam" id="PF00651">
    <property type="entry name" value="BTB"/>
    <property type="match status" value="1"/>
</dbReference>
<evidence type="ECO:0000259" key="2">
    <source>
        <dbReference type="PROSITE" id="PS50097"/>
    </source>
</evidence>
<evidence type="ECO:0000256" key="1">
    <source>
        <dbReference type="SAM" id="MobiDB-lite"/>
    </source>
</evidence>
<dbReference type="STRING" id="1353009.A0A1Y2IN49"/>
<gene>
    <name evidence="3" type="ORF">PYCCODRAFT_1467596</name>
</gene>
<feature type="domain" description="BTB" evidence="2">
    <location>
        <begin position="67"/>
        <end position="139"/>
    </location>
</feature>
<dbReference type="Proteomes" id="UP000193067">
    <property type="component" value="Unassembled WGS sequence"/>
</dbReference>